<sequence length="333" mass="35955">MSTPFKTLPIYTNQDTGALLSKKIAILGYGSHGRAHALNLKDSGVNVKIGLYPSSPSIARAKSDGFEVLSVSACVQVCDVLVLLLPDEIHGDIYRQEIAPHIQPGQTLIFAHGFSICFEQIKAPVGVGVVLVSPKGTGKAVRETYQQGSGVFALMAVEQENSAQNAKEIALGYACALGCGRVGILETTFKDETHGDLFGEQAVLCGGLVVLLEKAFETLVEAGYPMEIAYFECIHEIKVIADLIYTKGVASMQDHISNTAEYGGLVSGDKIVGAGVKTRMQEVLKSIQNGAFTRQFLEEKEQGYPQIKAHKKAFKTHPIEQIGAHLRGYLFKN</sequence>
<dbReference type="UniPathway" id="UPA00047">
    <property type="reaction ID" value="UER00056"/>
</dbReference>
<dbReference type="GO" id="GO:0050661">
    <property type="term" value="F:NADP binding"/>
    <property type="evidence" value="ECO:0007669"/>
    <property type="project" value="InterPro"/>
</dbReference>
<dbReference type="HAMAP" id="MF_00435">
    <property type="entry name" value="IlvC"/>
    <property type="match status" value="1"/>
</dbReference>
<dbReference type="Pfam" id="PF01450">
    <property type="entry name" value="KARI_C"/>
    <property type="match status" value="1"/>
</dbReference>
<comment type="catalytic activity">
    <reaction evidence="9">
        <text>(2R)-2,3-dihydroxy-3-methylbutanoate + NADP(+) = (2S)-2-acetolactate + NADPH + H(+)</text>
        <dbReference type="Rhea" id="RHEA:22068"/>
        <dbReference type="ChEBI" id="CHEBI:15378"/>
        <dbReference type="ChEBI" id="CHEBI:49072"/>
        <dbReference type="ChEBI" id="CHEBI:57783"/>
        <dbReference type="ChEBI" id="CHEBI:58349"/>
        <dbReference type="ChEBI" id="CHEBI:58476"/>
        <dbReference type="EC" id="1.1.1.86"/>
    </reaction>
</comment>
<feature type="active site" evidence="9">
    <location>
        <position position="112"/>
    </location>
</feature>
<evidence type="ECO:0000256" key="2">
    <source>
        <dbReference type="ARBA" id="ARBA00004885"/>
    </source>
</evidence>
<feature type="binding site" evidence="9">
    <location>
        <position position="138"/>
    </location>
    <ligand>
        <name>NADP(+)</name>
        <dbReference type="ChEBI" id="CHEBI:58349"/>
    </ligand>
</feature>
<dbReference type="NCBIfam" id="TIGR00465">
    <property type="entry name" value="ilvC"/>
    <property type="match status" value="1"/>
</dbReference>
<dbReference type="UniPathway" id="UPA00049">
    <property type="reaction ID" value="UER00060"/>
</dbReference>
<dbReference type="SUPFAM" id="SSF48179">
    <property type="entry name" value="6-phosphogluconate dehydrogenase C-terminal domain-like"/>
    <property type="match status" value="1"/>
</dbReference>
<dbReference type="InterPro" id="IPR008927">
    <property type="entry name" value="6-PGluconate_DH-like_C_sf"/>
</dbReference>
<dbReference type="InterPro" id="IPR013023">
    <property type="entry name" value="KARI"/>
</dbReference>
<dbReference type="InterPro" id="IPR014359">
    <property type="entry name" value="KARI_prok"/>
</dbReference>
<feature type="binding site" evidence="9 10">
    <location>
        <position position="200"/>
    </location>
    <ligand>
        <name>Mg(2+)</name>
        <dbReference type="ChEBI" id="CHEBI:18420"/>
        <label>1</label>
    </ligand>
</feature>
<gene>
    <name evidence="9 11" type="primary">ilvC</name>
    <name evidence="11" type="ORF">SNTW_01750</name>
</gene>
<keyword evidence="7 9" id="KW-0560">Oxidoreductase</keyword>
<comment type="function">
    <text evidence="9">Involved in the biosynthesis of branched-chain amino acids (BCAA). Catalyzes an alkyl-migration followed by a ketol-acid reduction of (S)-2-acetolactate (S2AL) to yield (R)-2,3-dihydroxy-isovalerate. In the isomerase reaction, S2AL is rearranged via a Mg-dependent methyl migration to produce 3-hydroxy-3-methyl-2-ketobutyrate (HMKB). In the reductase reaction, this 2-ketoacid undergoes a metal-dependent reduction by NADPH to yield (R)-2,3-dihydroxy-isovalerate.</text>
</comment>
<evidence type="ECO:0000256" key="8">
    <source>
        <dbReference type="ARBA" id="ARBA00023304"/>
    </source>
</evidence>
<dbReference type="GO" id="GO:0004455">
    <property type="term" value="F:ketol-acid reductoisomerase activity"/>
    <property type="evidence" value="ECO:0007669"/>
    <property type="project" value="UniProtKB-UniRule"/>
</dbReference>
<dbReference type="EMBL" id="AP019774">
    <property type="protein sequence ID" value="BCD69530.1"/>
    <property type="molecule type" value="Genomic_DNA"/>
</dbReference>
<dbReference type="NCBIfam" id="NF004017">
    <property type="entry name" value="PRK05479.1"/>
    <property type="match status" value="1"/>
</dbReference>
<dbReference type="GO" id="GO:0009099">
    <property type="term" value="P:L-valine biosynthetic process"/>
    <property type="evidence" value="ECO:0007669"/>
    <property type="project" value="UniProtKB-UniRule"/>
</dbReference>
<evidence type="ECO:0000256" key="1">
    <source>
        <dbReference type="ARBA" id="ARBA00004864"/>
    </source>
</evidence>
<reference evidence="11 12" key="1">
    <citation type="submission" date="2019-06" db="EMBL/GenBank/DDBJ databases">
        <title>Complete genome sequence of Helicobacter suis SNTW101c.</title>
        <authorList>
            <person name="Rimbara E."/>
            <person name="Suzuki M."/>
            <person name="Matsui H."/>
            <person name="Nakamura M."/>
            <person name="Mori S."/>
            <person name="Shibayama K."/>
        </authorList>
    </citation>
    <scope>NUCLEOTIDE SEQUENCE [LARGE SCALE GENOMIC DNA]</scope>
    <source>
        <strain evidence="11 12">SNTW101c</strain>
    </source>
</reference>
<dbReference type="Pfam" id="PF07991">
    <property type="entry name" value="KARI_N"/>
    <property type="match status" value="1"/>
</dbReference>
<proteinExistence type="inferred from homology"/>
<feature type="binding site" evidence="9">
    <location>
        <position position="57"/>
    </location>
    <ligand>
        <name>NADP(+)</name>
        <dbReference type="ChEBI" id="CHEBI:58349"/>
    </ligand>
</feature>
<keyword evidence="9" id="KW-0521">NADP</keyword>
<evidence type="ECO:0000256" key="10">
    <source>
        <dbReference type="PROSITE-ProRule" id="PRU01198"/>
    </source>
</evidence>
<name>A0A6J4CYD4_9HELI</name>
<comment type="caution">
    <text evidence="9">Lacks conserved residue(s) required for the propagation of feature annotation.</text>
</comment>
<dbReference type="PROSITE" id="PS51850">
    <property type="entry name" value="KARI_N"/>
    <property type="match status" value="1"/>
</dbReference>
<organism evidence="11 12">
    <name type="scientific">Helicobacter suis</name>
    <dbReference type="NCBI Taxonomy" id="104628"/>
    <lineage>
        <taxon>Bacteria</taxon>
        <taxon>Pseudomonadati</taxon>
        <taxon>Campylobacterota</taxon>
        <taxon>Epsilonproteobacteria</taxon>
        <taxon>Campylobacterales</taxon>
        <taxon>Helicobacteraceae</taxon>
        <taxon>Helicobacter</taxon>
    </lineage>
</organism>
<comment type="cofactor">
    <cofactor evidence="9">
        <name>Mg(2+)</name>
        <dbReference type="ChEBI" id="CHEBI:18420"/>
    </cofactor>
    <text evidence="9">Binds 2 magnesium ions per subunit.</text>
</comment>
<evidence type="ECO:0000256" key="6">
    <source>
        <dbReference type="ARBA" id="ARBA00022842"/>
    </source>
</evidence>
<dbReference type="GO" id="GO:0000287">
    <property type="term" value="F:magnesium ion binding"/>
    <property type="evidence" value="ECO:0007669"/>
    <property type="project" value="UniProtKB-UniRule"/>
</dbReference>
<keyword evidence="5 9" id="KW-0479">Metal-binding</keyword>
<comment type="similarity">
    <text evidence="3 9 10">Belongs to the ketol-acid reductoisomerase family.</text>
</comment>
<evidence type="ECO:0000256" key="9">
    <source>
        <dbReference type="HAMAP-Rule" id="MF_00435"/>
    </source>
</evidence>
<dbReference type="InterPro" id="IPR013116">
    <property type="entry name" value="KARI_N"/>
</dbReference>
<evidence type="ECO:0000256" key="3">
    <source>
        <dbReference type="ARBA" id="ARBA00010318"/>
    </source>
</evidence>
<feature type="binding site" evidence="9 10">
    <location>
        <position position="196"/>
    </location>
    <ligand>
        <name>Mg(2+)</name>
        <dbReference type="ChEBI" id="CHEBI:18420"/>
        <label>1</label>
    </ligand>
</feature>
<comment type="catalytic activity">
    <reaction evidence="9">
        <text>(2R,3R)-2,3-dihydroxy-3-methylpentanoate + NADP(+) = (S)-2-ethyl-2-hydroxy-3-oxobutanoate + NADPH + H(+)</text>
        <dbReference type="Rhea" id="RHEA:13493"/>
        <dbReference type="ChEBI" id="CHEBI:15378"/>
        <dbReference type="ChEBI" id="CHEBI:49256"/>
        <dbReference type="ChEBI" id="CHEBI:49258"/>
        <dbReference type="ChEBI" id="CHEBI:57783"/>
        <dbReference type="ChEBI" id="CHEBI:58349"/>
        <dbReference type="EC" id="1.1.1.86"/>
    </reaction>
</comment>
<accession>A0A6J4CYD4</accession>
<dbReference type="GO" id="GO:0009097">
    <property type="term" value="P:isoleucine biosynthetic process"/>
    <property type="evidence" value="ECO:0007669"/>
    <property type="project" value="UniProtKB-UniRule"/>
</dbReference>
<feature type="binding site" evidence="9 10">
    <location>
        <position position="196"/>
    </location>
    <ligand>
        <name>Mg(2+)</name>
        <dbReference type="ChEBI" id="CHEBI:18420"/>
        <label>2</label>
    </ligand>
</feature>
<keyword evidence="11" id="KW-0413">Isomerase</keyword>
<dbReference type="PIRSF" id="PIRSF000116">
    <property type="entry name" value="IlvC_gammaproteo"/>
    <property type="match status" value="1"/>
</dbReference>
<dbReference type="GO" id="GO:0016853">
    <property type="term" value="F:isomerase activity"/>
    <property type="evidence" value="ECO:0007669"/>
    <property type="project" value="UniProtKB-KW"/>
</dbReference>
<dbReference type="EC" id="1.1.1.86" evidence="9"/>
<protein>
    <recommendedName>
        <fullName evidence="9">Ketol-acid reductoisomerase (NADP(+))</fullName>
        <shortName evidence="9">KARI</shortName>
        <ecNumber evidence="9">1.1.1.86</ecNumber>
    </recommendedName>
    <alternativeName>
        <fullName evidence="9">Acetohydroxy-acid isomeroreductase</fullName>
        <shortName evidence="9">AHIR</shortName>
    </alternativeName>
    <alternativeName>
        <fullName evidence="9">Alpha-keto-beta-hydroxylacyl reductoisomerase</fullName>
    </alternativeName>
</protein>
<feature type="binding site" evidence="9 10">
    <location>
        <position position="257"/>
    </location>
    <ligand>
        <name>substrate</name>
    </ligand>
</feature>
<keyword evidence="8 9" id="KW-0100">Branched-chain amino acid biosynthesis</keyword>
<dbReference type="GO" id="GO:0005829">
    <property type="term" value="C:cytosol"/>
    <property type="evidence" value="ECO:0007669"/>
    <property type="project" value="TreeGrafter"/>
</dbReference>
<dbReference type="PANTHER" id="PTHR21371">
    <property type="entry name" value="KETOL-ACID REDUCTOISOMERASE, MITOCHONDRIAL"/>
    <property type="match status" value="1"/>
</dbReference>
<evidence type="ECO:0000313" key="11">
    <source>
        <dbReference type="EMBL" id="BCD69530.1"/>
    </source>
</evidence>
<evidence type="ECO:0000256" key="7">
    <source>
        <dbReference type="ARBA" id="ARBA00023002"/>
    </source>
</evidence>
<dbReference type="AlphaFoldDB" id="A0A6J4CYD4"/>
<feature type="binding site" evidence="9 10">
    <location>
        <position position="236"/>
    </location>
    <ligand>
        <name>Mg(2+)</name>
        <dbReference type="ChEBI" id="CHEBI:18420"/>
        <label>2</label>
    </ligand>
</feature>
<dbReference type="PROSITE" id="PS51851">
    <property type="entry name" value="KARI_C"/>
    <property type="match status" value="1"/>
</dbReference>
<dbReference type="PANTHER" id="PTHR21371:SF1">
    <property type="entry name" value="KETOL-ACID REDUCTOISOMERASE, MITOCHONDRIAL"/>
    <property type="match status" value="1"/>
</dbReference>
<feature type="binding site" evidence="9 10">
    <location>
        <position position="232"/>
    </location>
    <ligand>
        <name>Mg(2+)</name>
        <dbReference type="ChEBI" id="CHEBI:18420"/>
        <label>2</label>
    </ligand>
</feature>
<dbReference type="Gene3D" id="6.10.240.10">
    <property type="match status" value="1"/>
</dbReference>
<comment type="pathway">
    <text evidence="2 9">Amino-acid biosynthesis; L-isoleucine biosynthesis; L-isoleucine from 2-oxobutanoate: step 2/4.</text>
</comment>
<dbReference type="InterPro" id="IPR036291">
    <property type="entry name" value="NAD(P)-bd_dom_sf"/>
</dbReference>
<keyword evidence="4 9" id="KW-0028">Amino-acid biosynthesis</keyword>
<evidence type="ECO:0000256" key="5">
    <source>
        <dbReference type="ARBA" id="ARBA00022723"/>
    </source>
</evidence>
<evidence type="ECO:0000313" key="12">
    <source>
        <dbReference type="Proteomes" id="UP000317935"/>
    </source>
</evidence>
<dbReference type="InterPro" id="IPR000506">
    <property type="entry name" value="KARI_C"/>
</dbReference>
<dbReference type="SUPFAM" id="SSF51735">
    <property type="entry name" value="NAD(P)-binding Rossmann-fold domains"/>
    <property type="match status" value="1"/>
</dbReference>
<dbReference type="Gene3D" id="3.40.50.720">
    <property type="entry name" value="NAD(P)-binding Rossmann-like Domain"/>
    <property type="match status" value="1"/>
</dbReference>
<feature type="binding site" evidence="9">
    <location>
        <position position="55"/>
    </location>
    <ligand>
        <name>NADP(+)</name>
        <dbReference type="ChEBI" id="CHEBI:58349"/>
    </ligand>
</feature>
<keyword evidence="6 9" id="KW-0460">Magnesium</keyword>
<dbReference type="Proteomes" id="UP000317935">
    <property type="component" value="Chromosome"/>
</dbReference>
<comment type="pathway">
    <text evidence="1 9">Amino-acid biosynthesis; L-valine biosynthesis; L-valine from pyruvate: step 2/4.</text>
</comment>
<evidence type="ECO:0000256" key="4">
    <source>
        <dbReference type="ARBA" id="ARBA00022605"/>
    </source>
</evidence>